<dbReference type="EMBL" id="FQYW01000007">
    <property type="protein sequence ID" value="SHI52806.1"/>
    <property type="molecule type" value="Genomic_DNA"/>
</dbReference>
<sequence>MGKLSETDMKMLEKAATEFLRGDNWKKLFLSPKMRRPKGQDYPSLKGKGYLEILEGAYGDEYYFWIMPVKIFNAKPDGDLRNIEFFPKGQISIDEDYIMCFLRVFVEKYLNKDFKVWGTHFDFEGFEWWGENIYSYSDIKKMLKEITETAKLLEKDYDNPVLDKVKKDYNYHYLIYSHIPGLTEEGENNVIKKNIGVVTDFYRRFVKRIELMMKRYPDCTHIAFEYGLEGTFRMREEEWLKKSKHP</sequence>
<dbReference type="RefSeq" id="WP_080325469.1">
    <property type="nucleotide sequence ID" value="NZ_FQYW01000007.1"/>
</dbReference>
<accession>A0A1M6BVJ2</accession>
<organism evidence="1 2">
    <name type="scientific">Anaerovibrio lipolyticus DSM 3074</name>
    <dbReference type="NCBI Taxonomy" id="1120997"/>
    <lineage>
        <taxon>Bacteria</taxon>
        <taxon>Bacillati</taxon>
        <taxon>Bacillota</taxon>
        <taxon>Negativicutes</taxon>
        <taxon>Selenomonadales</taxon>
        <taxon>Selenomonadaceae</taxon>
        <taxon>Anaerovibrio</taxon>
    </lineage>
</organism>
<protein>
    <submittedName>
        <fullName evidence="1">Uncharacterized protein</fullName>
    </submittedName>
</protein>
<proteinExistence type="predicted"/>
<evidence type="ECO:0000313" key="1">
    <source>
        <dbReference type="EMBL" id="SHI52806.1"/>
    </source>
</evidence>
<evidence type="ECO:0000313" key="2">
    <source>
        <dbReference type="Proteomes" id="UP000191240"/>
    </source>
</evidence>
<dbReference type="AlphaFoldDB" id="A0A1M6BVJ2"/>
<reference evidence="1 2" key="1">
    <citation type="submission" date="2016-11" db="EMBL/GenBank/DDBJ databases">
        <authorList>
            <person name="Jaros S."/>
            <person name="Januszkiewicz K."/>
            <person name="Wedrychowicz H."/>
        </authorList>
    </citation>
    <scope>NUCLEOTIDE SEQUENCE [LARGE SCALE GENOMIC DNA]</scope>
    <source>
        <strain evidence="1 2">DSM 3074</strain>
    </source>
</reference>
<name>A0A1M6BVJ2_9FIRM</name>
<gene>
    <name evidence="1" type="ORF">SAMN02745671_00866</name>
</gene>
<dbReference type="OrthoDB" id="3035974at2"/>
<dbReference type="Proteomes" id="UP000191240">
    <property type="component" value="Unassembled WGS sequence"/>
</dbReference>